<accession>A0A133KDT9</accession>
<evidence type="ECO:0000256" key="1">
    <source>
        <dbReference type="ARBA" id="ARBA00005306"/>
    </source>
</evidence>
<dbReference type="InterPro" id="IPR017959">
    <property type="entry name" value="Asn/Gln-tRNA_amidoTrfase_suB/E"/>
</dbReference>
<dbReference type="PANTHER" id="PTHR11659">
    <property type="entry name" value="GLUTAMYL-TRNA GLN AMIDOTRANSFERASE SUBUNIT B MITOCHONDRIAL AND PROKARYOTIC PET112-RELATED"/>
    <property type="match status" value="1"/>
</dbReference>
<proteinExistence type="inferred from homology"/>
<dbReference type="Pfam" id="PF02934">
    <property type="entry name" value="GatB_N"/>
    <property type="match status" value="1"/>
</dbReference>
<evidence type="ECO:0000256" key="3">
    <source>
        <dbReference type="ARBA" id="ARBA00022598"/>
    </source>
</evidence>
<dbReference type="GO" id="GO:0005524">
    <property type="term" value="F:ATP binding"/>
    <property type="evidence" value="ECO:0007669"/>
    <property type="project" value="UniProtKB-KW"/>
</dbReference>
<dbReference type="NCBIfam" id="TIGR00133">
    <property type="entry name" value="gatB"/>
    <property type="match status" value="1"/>
</dbReference>
<dbReference type="Proteomes" id="UP000070383">
    <property type="component" value="Unassembled WGS sequence"/>
</dbReference>
<dbReference type="InterPro" id="IPR014746">
    <property type="entry name" value="Gln_synth/guanido_kin_cat_dom"/>
</dbReference>
<evidence type="ECO:0000256" key="7">
    <source>
        <dbReference type="ARBA" id="ARBA00024799"/>
    </source>
</evidence>
<dbReference type="InterPro" id="IPR017958">
    <property type="entry name" value="Gln-tRNA_amidoTrfase_suB_CS"/>
</dbReference>
<dbReference type="OrthoDB" id="9804078at2"/>
<reference evidence="14" key="1">
    <citation type="submission" date="2016-01" db="EMBL/GenBank/DDBJ databases">
        <authorList>
            <person name="Mitreva M."/>
            <person name="Pepin K.H."/>
            <person name="Mihindukulasuriya K.A."/>
            <person name="Fulton R."/>
            <person name="Fronick C."/>
            <person name="O'Laughlin M."/>
            <person name="Miner T."/>
            <person name="Herter B."/>
            <person name="Rosa B.A."/>
            <person name="Cordes M."/>
            <person name="Tomlinson C."/>
            <person name="Wollam A."/>
            <person name="Palsikar V.B."/>
            <person name="Mardis E.R."/>
            <person name="Wilson R.K."/>
        </authorList>
    </citation>
    <scope>NUCLEOTIDE SEQUENCE [LARGE SCALE GENOMIC DNA]</scope>
    <source>
        <strain evidence="14">MJR8151</strain>
    </source>
</reference>
<dbReference type="EC" id="6.3.5.-" evidence="10"/>
<feature type="region of interest" description="Disordered" evidence="11">
    <location>
        <begin position="453"/>
        <end position="472"/>
    </location>
</feature>
<evidence type="ECO:0000259" key="12">
    <source>
        <dbReference type="SMART" id="SM00845"/>
    </source>
</evidence>
<keyword evidence="5 10" id="KW-0067">ATP-binding</keyword>
<feature type="domain" description="Asn/Gln amidotransferase" evidence="12">
    <location>
        <begin position="323"/>
        <end position="470"/>
    </location>
</feature>
<organism evidence="13 14">
    <name type="scientific">Anaerococcus tetradius</name>
    <dbReference type="NCBI Taxonomy" id="33036"/>
    <lineage>
        <taxon>Bacteria</taxon>
        <taxon>Bacillati</taxon>
        <taxon>Bacillota</taxon>
        <taxon>Tissierellia</taxon>
        <taxon>Tissierellales</taxon>
        <taxon>Peptoniphilaceae</taxon>
        <taxon>Anaerococcus</taxon>
    </lineage>
</organism>
<evidence type="ECO:0000256" key="9">
    <source>
        <dbReference type="ARBA" id="ARBA00047913"/>
    </source>
</evidence>
<comment type="function">
    <text evidence="7 10">Allows the formation of correctly charged Asn-tRNA(Asn) or Gln-tRNA(Gln) through the transamidation of misacylated Asp-tRNA(Asn) or Glu-tRNA(Gln) in organisms which lack either or both of asparaginyl-tRNA or glutaminyl-tRNA synthetases. The reaction takes place in the presence of glutamine and ATP through an activated phospho-Asp-tRNA(Asn) or phospho-Glu-tRNA(Gln).</text>
</comment>
<sequence length="472" mass="53992">MKTKTIIGLEIHVELSTETKMFCSCKNEFGAVPNTNVCPICLGHPGTLPQMNQRAVEFAVMAGLAFNCDIRNDQKMDRKKYFYPDLVKGYQITQFDKPYATNGYISLSSDKKIRIAEIHMEEDTGKSNHDENNATLMDYNRAGVPLIEIVSEPDMASPDEAREYVETLASTLRFLGVSDCIMAQGSMRVDVNINLENLENNTRTAIAEIKNINSIKAIENALEYEVQRQRKLLENGEIGVKETRRWDDEKLETIHMRNKEVGNDYRFSAEGDIPLIELSDEFINHIREKLPELPKDKENRYMKDLNLSKYDANLLANDRQLSDLFEKTNKLVNDPNICANWILSELSRRLNEFEQSPEDMKLSVENFSKLIILAKDNKINNNVAKKLLREIFESNEDPEKLAEDRNLLQISDSSFLEEIVDEVLRENPESIEDIKAGKDRAFGFLVGQAMKKTKGKGNPQEINKLLKEKIGK</sequence>
<gene>
    <name evidence="10" type="primary">gatB</name>
    <name evidence="13" type="ORF">HMPREF3200_01269</name>
</gene>
<dbReference type="InterPro" id="IPR018027">
    <property type="entry name" value="Asn/Gln_amidotransferase"/>
</dbReference>
<dbReference type="GO" id="GO:0050566">
    <property type="term" value="F:asparaginyl-tRNA synthase (glutamine-hydrolyzing) activity"/>
    <property type="evidence" value="ECO:0007669"/>
    <property type="project" value="RHEA"/>
</dbReference>
<comment type="caution">
    <text evidence="13">The sequence shown here is derived from an EMBL/GenBank/DDBJ whole genome shotgun (WGS) entry which is preliminary data.</text>
</comment>
<evidence type="ECO:0000256" key="10">
    <source>
        <dbReference type="HAMAP-Rule" id="MF_00121"/>
    </source>
</evidence>
<dbReference type="GO" id="GO:0070681">
    <property type="term" value="P:glutaminyl-tRNAGln biosynthesis via transamidation"/>
    <property type="evidence" value="ECO:0007669"/>
    <property type="project" value="TreeGrafter"/>
</dbReference>
<dbReference type="InterPro" id="IPR023168">
    <property type="entry name" value="GatB_Yqey_C_2"/>
</dbReference>
<dbReference type="PANTHER" id="PTHR11659:SF0">
    <property type="entry name" value="GLUTAMYL-TRNA(GLN) AMIDOTRANSFERASE SUBUNIT B, MITOCHONDRIAL"/>
    <property type="match status" value="1"/>
</dbReference>
<evidence type="ECO:0000313" key="13">
    <source>
        <dbReference type="EMBL" id="KWZ77615.1"/>
    </source>
</evidence>
<dbReference type="InterPro" id="IPR042114">
    <property type="entry name" value="GatB_C_1"/>
</dbReference>
<dbReference type="InterPro" id="IPR006075">
    <property type="entry name" value="Asn/Gln-tRNA_Trfase_suB/E_cat"/>
</dbReference>
<comment type="catalytic activity">
    <reaction evidence="9 10">
        <text>L-glutamyl-tRNA(Gln) + L-glutamine + ATP + H2O = L-glutaminyl-tRNA(Gln) + L-glutamate + ADP + phosphate + H(+)</text>
        <dbReference type="Rhea" id="RHEA:17521"/>
        <dbReference type="Rhea" id="RHEA-COMP:9681"/>
        <dbReference type="Rhea" id="RHEA-COMP:9684"/>
        <dbReference type="ChEBI" id="CHEBI:15377"/>
        <dbReference type="ChEBI" id="CHEBI:15378"/>
        <dbReference type="ChEBI" id="CHEBI:29985"/>
        <dbReference type="ChEBI" id="CHEBI:30616"/>
        <dbReference type="ChEBI" id="CHEBI:43474"/>
        <dbReference type="ChEBI" id="CHEBI:58359"/>
        <dbReference type="ChEBI" id="CHEBI:78520"/>
        <dbReference type="ChEBI" id="CHEBI:78521"/>
        <dbReference type="ChEBI" id="CHEBI:456216"/>
    </reaction>
</comment>
<dbReference type="SMART" id="SM00845">
    <property type="entry name" value="GatB_Yqey"/>
    <property type="match status" value="1"/>
</dbReference>
<evidence type="ECO:0000256" key="2">
    <source>
        <dbReference type="ARBA" id="ARBA00011123"/>
    </source>
</evidence>
<evidence type="ECO:0000256" key="8">
    <source>
        <dbReference type="ARBA" id="ARBA00047380"/>
    </source>
</evidence>
<keyword evidence="14" id="KW-1185">Reference proteome</keyword>
<dbReference type="GO" id="GO:0016740">
    <property type="term" value="F:transferase activity"/>
    <property type="evidence" value="ECO:0007669"/>
    <property type="project" value="UniProtKB-KW"/>
</dbReference>
<dbReference type="AlphaFoldDB" id="A0A133KDT9"/>
<dbReference type="Gene3D" id="1.10.150.380">
    <property type="entry name" value="GatB domain, N-terminal subdomain"/>
    <property type="match status" value="1"/>
</dbReference>
<dbReference type="SUPFAM" id="SSF55931">
    <property type="entry name" value="Glutamine synthetase/guanido kinase"/>
    <property type="match status" value="1"/>
</dbReference>
<protein>
    <recommendedName>
        <fullName evidence="10">Aspartyl/glutamyl-tRNA(Asn/Gln) amidotransferase subunit B</fullName>
        <shortName evidence="10">Asp/Glu-ADT subunit B</shortName>
        <ecNumber evidence="10">6.3.5.-</ecNumber>
    </recommendedName>
</protein>
<dbReference type="STRING" id="33036.HMPREF3200_01269"/>
<dbReference type="EMBL" id="LRPM01000047">
    <property type="protein sequence ID" value="KWZ77615.1"/>
    <property type="molecule type" value="Genomic_DNA"/>
</dbReference>
<dbReference type="NCBIfam" id="NF004014">
    <property type="entry name" value="PRK05477.1-4"/>
    <property type="match status" value="1"/>
</dbReference>
<evidence type="ECO:0000256" key="5">
    <source>
        <dbReference type="ARBA" id="ARBA00022840"/>
    </source>
</evidence>
<dbReference type="PROSITE" id="PS01234">
    <property type="entry name" value="GATB"/>
    <property type="match status" value="1"/>
</dbReference>
<comment type="catalytic activity">
    <reaction evidence="8 10">
        <text>L-aspartyl-tRNA(Asn) + L-glutamine + ATP + H2O = L-asparaginyl-tRNA(Asn) + L-glutamate + ADP + phosphate + 2 H(+)</text>
        <dbReference type="Rhea" id="RHEA:14513"/>
        <dbReference type="Rhea" id="RHEA-COMP:9674"/>
        <dbReference type="Rhea" id="RHEA-COMP:9677"/>
        <dbReference type="ChEBI" id="CHEBI:15377"/>
        <dbReference type="ChEBI" id="CHEBI:15378"/>
        <dbReference type="ChEBI" id="CHEBI:29985"/>
        <dbReference type="ChEBI" id="CHEBI:30616"/>
        <dbReference type="ChEBI" id="CHEBI:43474"/>
        <dbReference type="ChEBI" id="CHEBI:58359"/>
        <dbReference type="ChEBI" id="CHEBI:78515"/>
        <dbReference type="ChEBI" id="CHEBI:78516"/>
        <dbReference type="ChEBI" id="CHEBI:456216"/>
    </reaction>
</comment>
<dbReference type="HAMAP" id="MF_00121">
    <property type="entry name" value="GatB"/>
    <property type="match status" value="1"/>
</dbReference>
<evidence type="ECO:0000313" key="14">
    <source>
        <dbReference type="Proteomes" id="UP000070383"/>
    </source>
</evidence>
<evidence type="ECO:0000256" key="4">
    <source>
        <dbReference type="ARBA" id="ARBA00022741"/>
    </source>
</evidence>
<dbReference type="InterPro" id="IPR003789">
    <property type="entry name" value="Asn/Gln_tRNA_amidoTrase-B-like"/>
</dbReference>
<comment type="subunit">
    <text evidence="2 10">Heterotrimer of A, B and C subunits.</text>
</comment>
<comment type="similarity">
    <text evidence="1 10">Belongs to the GatB/GatE family. GatB subfamily.</text>
</comment>
<evidence type="ECO:0000256" key="11">
    <source>
        <dbReference type="SAM" id="MobiDB-lite"/>
    </source>
</evidence>
<keyword evidence="3 10" id="KW-0436">Ligase</keyword>
<dbReference type="InterPro" id="IPR004413">
    <property type="entry name" value="GatB"/>
</dbReference>
<dbReference type="PATRIC" id="fig|33036.3.peg.1257"/>
<dbReference type="GO" id="GO:0006412">
    <property type="term" value="P:translation"/>
    <property type="evidence" value="ECO:0007669"/>
    <property type="project" value="UniProtKB-UniRule"/>
</dbReference>
<dbReference type="RefSeq" id="WP_060929549.1">
    <property type="nucleotide sequence ID" value="NZ_CAMPNK010000004.1"/>
</dbReference>
<dbReference type="SUPFAM" id="SSF89095">
    <property type="entry name" value="GatB/YqeY motif"/>
    <property type="match status" value="1"/>
</dbReference>
<dbReference type="GO" id="GO:0050567">
    <property type="term" value="F:glutaminyl-tRNA synthase (glutamine-hydrolyzing) activity"/>
    <property type="evidence" value="ECO:0007669"/>
    <property type="project" value="UniProtKB-UniRule"/>
</dbReference>
<dbReference type="Pfam" id="PF02637">
    <property type="entry name" value="GatB_Yqey"/>
    <property type="match status" value="1"/>
</dbReference>
<name>A0A133KDT9_9FIRM</name>
<evidence type="ECO:0000256" key="6">
    <source>
        <dbReference type="ARBA" id="ARBA00022917"/>
    </source>
</evidence>
<dbReference type="FunFam" id="1.10.10.410:FF:000001">
    <property type="entry name" value="Aspartyl/glutamyl-tRNA(Asn/Gln) amidotransferase subunit B"/>
    <property type="match status" value="1"/>
</dbReference>
<dbReference type="NCBIfam" id="NF004012">
    <property type="entry name" value="PRK05477.1-2"/>
    <property type="match status" value="1"/>
</dbReference>
<keyword evidence="6 10" id="KW-0648">Protein biosynthesis</keyword>
<keyword evidence="4 10" id="KW-0547">Nucleotide-binding</keyword>
<keyword evidence="13" id="KW-0808">Transferase</keyword>
<dbReference type="Gene3D" id="1.10.10.410">
    <property type="match status" value="1"/>
</dbReference>